<feature type="domain" description="Beta-lactamase-related" evidence="1">
    <location>
        <begin position="17"/>
        <end position="345"/>
    </location>
</feature>
<dbReference type="Proteomes" id="UP000031030">
    <property type="component" value="Unassembled WGS sequence"/>
</dbReference>
<dbReference type="SUPFAM" id="SSF56601">
    <property type="entry name" value="beta-lactamase/transpeptidase-like"/>
    <property type="match status" value="1"/>
</dbReference>
<dbReference type="InterPro" id="IPR050789">
    <property type="entry name" value="Diverse_Enzym_Activities"/>
</dbReference>
<reference evidence="2 3" key="1">
    <citation type="submission" date="2014-11" db="EMBL/GenBank/DDBJ databases">
        <title>Genome sequence of Microbacterium mangrovi MUSC 115(T).</title>
        <authorList>
            <person name="Lee L.-H."/>
        </authorList>
    </citation>
    <scope>NUCLEOTIDE SEQUENCE [LARGE SCALE GENOMIC DNA]</scope>
    <source>
        <strain evidence="2 3">MUSC 115</strain>
    </source>
</reference>
<comment type="caution">
    <text evidence="2">The sequence shown here is derived from an EMBL/GenBank/DDBJ whole genome shotgun (WGS) entry which is preliminary data.</text>
</comment>
<dbReference type="EMBL" id="JTDK01000008">
    <property type="protein sequence ID" value="KHK97788.1"/>
    <property type="molecule type" value="Genomic_DNA"/>
</dbReference>
<dbReference type="STRING" id="1348253.LK09_09825"/>
<evidence type="ECO:0000313" key="2">
    <source>
        <dbReference type="EMBL" id="KHK97788.1"/>
    </source>
</evidence>
<dbReference type="OrthoDB" id="4281716at2"/>
<dbReference type="PANTHER" id="PTHR43283">
    <property type="entry name" value="BETA-LACTAMASE-RELATED"/>
    <property type="match status" value="1"/>
</dbReference>
<dbReference type="Pfam" id="PF00144">
    <property type="entry name" value="Beta-lactamase"/>
    <property type="match status" value="1"/>
</dbReference>
<evidence type="ECO:0000313" key="3">
    <source>
        <dbReference type="Proteomes" id="UP000031030"/>
    </source>
</evidence>
<protein>
    <recommendedName>
        <fullName evidence="1">Beta-lactamase-related domain-containing protein</fullName>
    </recommendedName>
</protein>
<dbReference type="PANTHER" id="PTHR43283:SF3">
    <property type="entry name" value="BETA-LACTAMASE FAMILY PROTEIN (AFU_ORTHOLOGUE AFUA_5G07500)"/>
    <property type="match status" value="1"/>
</dbReference>
<gene>
    <name evidence="2" type="ORF">LK09_09825</name>
</gene>
<dbReference type="AlphaFoldDB" id="A0A0B2A7V0"/>
<dbReference type="Gene3D" id="3.40.710.10">
    <property type="entry name" value="DD-peptidase/beta-lactamase superfamily"/>
    <property type="match status" value="1"/>
</dbReference>
<keyword evidence="3" id="KW-1185">Reference proteome</keyword>
<dbReference type="InterPro" id="IPR001466">
    <property type="entry name" value="Beta-lactam-related"/>
</dbReference>
<name>A0A0B2A7V0_9MICO</name>
<organism evidence="2 3">
    <name type="scientific">Microbacterium mangrovi</name>
    <dbReference type="NCBI Taxonomy" id="1348253"/>
    <lineage>
        <taxon>Bacteria</taxon>
        <taxon>Bacillati</taxon>
        <taxon>Actinomycetota</taxon>
        <taxon>Actinomycetes</taxon>
        <taxon>Micrococcales</taxon>
        <taxon>Microbacteriaceae</taxon>
        <taxon>Microbacterium</taxon>
    </lineage>
</organism>
<accession>A0A0B2A7V0</accession>
<dbReference type="InterPro" id="IPR012338">
    <property type="entry name" value="Beta-lactam/transpept-like"/>
</dbReference>
<proteinExistence type="predicted"/>
<dbReference type="RefSeq" id="WP_039398775.1">
    <property type="nucleotide sequence ID" value="NZ_JTDK01000008.1"/>
</dbReference>
<sequence length="464" mass="49731">MLQTDRRSADVRMWLQARLPELRAESGVPGVSVAVAAGDETITAAAGVLNLATGVPVSSDAVFQIGSITKVFTTTLAMRLVEDGRLRLDQTVRSILPEFALADENAARRITVRHLLTHTSGFEGDVFTDTGENDDCLERFVAELAATPQLFRPGAMFSYNNAGMCVLGRVLEVVHGRPYDRILRDELLEPLGLGHAAVSADEAILELAAVGHVRNAPDAPLTPTTRWSMAKSNAPAGSRLAMRAEDLLSFARLHLARDRGGAVLRAETVQEMQRPQIALPPIGQGTAWGLGWEMWNRDGGTVIGHDGSTIGQSALLRLVPDRDVAVAILANGGAMRPLFAELADRVLHDLGGISAVAAPVPGAERVALPPQPERFTGRYASSVEVTDVTLDAGGRLWLERTPLGELADLGELPYRTELVGWQGDALLPVTADGGIHQPVAFLDGDRFGRTRIMHTGRADVRVDA</sequence>
<evidence type="ECO:0000259" key="1">
    <source>
        <dbReference type="Pfam" id="PF00144"/>
    </source>
</evidence>